<sequence length="377" mass="41204">MNGIGASGRGDVNQRVAPGLWIASNATMQEAAPDLGMNHAQLDAHLTDAIPEFETLQTVSKFGTGQSNPTYKLEAASGTYVLRSKPPGRLLPSAHAVDREYRVMQALAGTDVPVPEMLYLADAQNAPSRRAFFVMRYLPGRIFWDPALPEQDKPERKAIYDAMNAALAALHDVDPATVGLSDFGKPGNYFARQLDRWSRQYLASVADAPSDAMTAIMGWLEQNLPADDGAISLVHGDWRLDNMIFAPNSPQIAGILDWELSTLGHPMADLAYQCMQWRLPNRGDMRGLEGIDRTEYGLPSERDYVTDYAKRRGLVEIENWSFYLVFAVFRLAAILAGVAARARAGNASNPAMARKYGAAVPALAAMATIIIHEGPDQ</sequence>
<organism evidence="3 4">
    <name type="scientific">Yoonia phaeophyticola</name>
    <dbReference type="NCBI Taxonomy" id="3137369"/>
    <lineage>
        <taxon>Bacteria</taxon>
        <taxon>Pseudomonadati</taxon>
        <taxon>Pseudomonadota</taxon>
        <taxon>Alphaproteobacteria</taxon>
        <taxon>Rhodobacterales</taxon>
        <taxon>Paracoccaceae</taxon>
        <taxon>Yoonia</taxon>
    </lineage>
</organism>
<dbReference type="InterPro" id="IPR052898">
    <property type="entry name" value="ACAD10-like"/>
</dbReference>
<dbReference type="InterPro" id="IPR002575">
    <property type="entry name" value="Aminoglycoside_PTrfase"/>
</dbReference>
<dbReference type="Gene3D" id="3.90.1200.10">
    <property type="match status" value="1"/>
</dbReference>
<dbReference type="RefSeq" id="WP_341366470.1">
    <property type="nucleotide sequence ID" value="NZ_CP150951.2"/>
</dbReference>
<feature type="transmembrane region" description="Helical" evidence="1">
    <location>
        <begin position="352"/>
        <end position="371"/>
    </location>
</feature>
<dbReference type="Pfam" id="PF01636">
    <property type="entry name" value="APH"/>
    <property type="match status" value="1"/>
</dbReference>
<feature type="transmembrane region" description="Helical" evidence="1">
    <location>
        <begin position="320"/>
        <end position="340"/>
    </location>
</feature>
<dbReference type="Proteomes" id="UP001440612">
    <property type="component" value="Chromosome"/>
</dbReference>
<keyword evidence="1" id="KW-0472">Membrane</keyword>
<dbReference type="CDD" id="cd05154">
    <property type="entry name" value="ACAD10_11_N-like"/>
    <property type="match status" value="1"/>
</dbReference>
<protein>
    <submittedName>
        <fullName evidence="3">Phosphotransferase family protein</fullName>
    </submittedName>
</protein>
<dbReference type="EMBL" id="CP150951">
    <property type="protein sequence ID" value="WZC48354.1"/>
    <property type="molecule type" value="Genomic_DNA"/>
</dbReference>
<evidence type="ECO:0000259" key="2">
    <source>
        <dbReference type="Pfam" id="PF01636"/>
    </source>
</evidence>
<dbReference type="PANTHER" id="PTHR47829">
    <property type="entry name" value="HYDROLASE, PUTATIVE (AFU_ORTHOLOGUE AFUA_1G12880)-RELATED"/>
    <property type="match status" value="1"/>
</dbReference>
<feature type="domain" description="Aminoglycoside phosphotransferase" evidence="2">
    <location>
        <begin position="59"/>
        <end position="284"/>
    </location>
</feature>
<accession>A0ABZ2V2N7</accession>
<reference evidence="4" key="1">
    <citation type="submission" date="2024-04" db="EMBL/GenBank/DDBJ databases">
        <title>Phylogenomic analyses of a clade within the roseobacter group suggest taxonomic reassignments of species of the genera Aestuariivita, Citreicella, Loktanella, Nautella, Pelagibaca, Ruegeria, Thalassobius, Thiobacimonas and Tropicibacter, and the proposal o.</title>
        <authorList>
            <person name="Jeon C.O."/>
        </authorList>
    </citation>
    <scope>NUCLEOTIDE SEQUENCE [LARGE SCALE GENOMIC DNA]</scope>
    <source>
        <strain evidence="4">BS5-3</strain>
    </source>
</reference>
<keyword evidence="4" id="KW-1185">Reference proteome</keyword>
<dbReference type="SUPFAM" id="SSF56112">
    <property type="entry name" value="Protein kinase-like (PK-like)"/>
    <property type="match status" value="1"/>
</dbReference>
<evidence type="ECO:0000256" key="1">
    <source>
        <dbReference type="SAM" id="Phobius"/>
    </source>
</evidence>
<dbReference type="PANTHER" id="PTHR47829:SF3">
    <property type="entry name" value="AMINOGLYCOSIDE PHOSPHOTRANSFERASE DOMAIN-CONTAINING PROTEIN"/>
    <property type="match status" value="1"/>
</dbReference>
<evidence type="ECO:0000313" key="4">
    <source>
        <dbReference type="Proteomes" id="UP001440612"/>
    </source>
</evidence>
<evidence type="ECO:0000313" key="3">
    <source>
        <dbReference type="EMBL" id="WZC48354.1"/>
    </source>
</evidence>
<proteinExistence type="predicted"/>
<keyword evidence="1" id="KW-0812">Transmembrane</keyword>
<name>A0ABZ2V2N7_9RHOB</name>
<keyword evidence="1" id="KW-1133">Transmembrane helix</keyword>
<gene>
    <name evidence="3" type="ORF">AABB29_16035</name>
</gene>
<dbReference type="Gene3D" id="3.30.200.20">
    <property type="entry name" value="Phosphorylase Kinase, domain 1"/>
    <property type="match status" value="1"/>
</dbReference>
<dbReference type="InterPro" id="IPR041726">
    <property type="entry name" value="ACAD10_11_N"/>
</dbReference>
<dbReference type="InterPro" id="IPR011009">
    <property type="entry name" value="Kinase-like_dom_sf"/>
</dbReference>